<dbReference type="GO" id="GO:0016740">
    <property type="term" value="F:transferase activity"/>
    <property type="evidence" value="ECO:0007669"/>
    <property type="project" value="UniProtKB-KW"/>
</dbReference>
<evidence type="ECO:0000256" key="4">
    <source>
        <dbReference type="ARBA" id="ARBA00022741"/>
    </source>
</evidence>
<proteinExistence type="predicted"/>
<feature type="compositionally biased region" description="Polar residues" evidence="8">
    <location>
        <begin position="478"/>
        <end position="491"/>
    </location>
</feature>
<keyword evidence="6" id="KW-0946">Virion</keyword>
<feature type="compositionally biased region" description="Basic residues" evidence="8">
    <location>
        <begin position="513"/>
        <end position="524"/>
    </location>
</feature>
<evidence type="ECO:0000256" key="6">
    <source>
        <dbReference type="ARBA" id="ARBA00022844"/>
    </source>
</evidence>
<feature type="domain" description="Poly(A) polymerase catalytic subunit" evidence="9">
    <location>
        <begin position="42"/>
        <end position="169"/>
    </location>
</feature>
<feature type="compositionally biased region" description="Polar residues" evidence="8">
    <location>
        <begin position="500"/>
        <end position="511"/>
    </location>
</feature>
<comment type="subcellular location">
    <subcellularLocation>
        <location evidence="1">Virion</location>
    </subcellularLocation>
</comment>
<evidence type="ECO:0000313" key="10">
    <source>
        <dbReference type="EMBL" id="QHT87850.1"/>
    </source>
</evidence>
<evidence type="ECO:0000256" key="2">
    <source>
        <dbReference type="ARBA" id="ARBA00022664"/>
    </source>
</evidence>
<dbReference type="GO" id="GO:0006397">
    <property type="term" value="P:mRNA processing"/>
    <property type="evidence" value="ECO:0007669"/>
    <property type="project" value="UniProtKB-KW"/>
</dbReference>
<reference evidence="10" key="1">
    <citation type="journal article" date="2020" name="Nature">
        <title>Giant virus diversity and host interactions through global metagenomics.</title>
        <authorList>
            <person name="Schulz F."/>
            <person name="Roux S."/>
            <person name="Paez-Espino D."/>
            <person name="Jungbluth S."/>
            <person name="Walsh D.A."/>
            <person name="Denef V.J."/>
            <person name="McMahon K.D."/>
            <person name="Konstantinidis K.T."/>
            <person name="Eloe-Fadrosh E.A."/>
            <person name="Kyrpides N.C."/>
            <person name="Woyke T."/>
        </authorList>
    </citation>
    <scope>NUCLEOTIDE SEQUENCE</scope>
    <source>
        <strain evidence="10">GVMAG-M-3300023184-191</strain>
    </source>
</reference>
<dbReference type="AlphaFoldDB" id="A0A6C0I5I8"/>
<dbReference type="InterPro" id="IPR045355">
    <property type="entry name" value="PolyA_pol_cat_su"/>
</dbReference>
<keyword evidence="2" id="KW-0507">mRNA processing</keyword>
<evidence type="ECO:0000256" key="8">
    <source>
        <dbReference type="SAM" id="MobiDB-lite"/>
    </source>
</evidence>
<evidence type="ECO:0000256" key="5">
    <source>
        <dbReference type="ARBA" id="ARBA00022840"/>
    </source>
</evidence>
<keyword evidence="5" id="KW-0067">ATP-binding</keyword>
<protein>
    <recommendedName>
        <fullName evidence="9">Poly(A) polymerase catalytic subunit domain-containing protein</fullName>
    </recommendedName>
</protein>
<dbReference type="GO" id="GO:0044423">
    <property type="term" value="C:virion component"/>
    <property type="evidence" value="ECO:0007669"/>
    <property type="project" value="UniProtKB-KW"/>
</dbReference>
<accession>A0A6C0I5I8</accession>
<feature type="region of interest" description="Disordered" evidence="8">
    <location>
        <begin position="465"/>
        <end position="524"/>
    </location>
</feature>
<evidence type="ECO:0000259" key="9">
    <source>
        <dbReference type="Pfam" id="PF19244"/>
    </source>
</evidence>
<keyword evidence="4" id="KW-0547">Nucleotide-binding</keyword>
<organism evidence="10">
    <name type="scientific">viral metagenome</name>
    <dbReference type="NCBI Taxonomy" id="1070528"/>
    <lineage>
        <taxon>unclassified sequences</taxon>
        <taxon>metagenomes</taxon>
        <taxon>organismal metagenomes</taxon>
    </lineage>
</organism>
<dbReference type="Pfam" id="PF19244">
    <property type="entry name" value="Poly_A_pol_cat"/>
    <property type="match status" value="1"/>
</dbReference>
<keyword evidence="3" id="KW-0808">Transferase</keyword>
<evidence type="ECO:0000256" key="7">
    <source>
        <dbReference type="ARBA" id="ARBA00023163"/>
    </source>
</evidence>
<sequence length="537" mass="61463">MSKMPDLDDLEQALVKQAVETIEAKIGAKKTSDPKIKDIIAIVERFIKKHELVCYGGTAINNILPEEAQFYDKKTEIPDYDFYSPNALEHAKELADEFYNSGYSEVEAKSGMHHGTYKVFVNFVGIADITQLDPALFKNIRADAIKVDGILYAPPNLLRMGMYLELSRPEGDVSRWVKVSKRLALLNKHHPPRAHNCTPGRLHLPFQTPKKPKYAQNIPPTPTADEIDHHAGNETEDVRLFRTVRNVFIDEDLVFFGGYALSHYARYLPKSEKALFAQIPHFDVLSTDPEVSAGKVKERLEDNDFRHVVITKHSGIGEIVPEHYEITVGKHNDPVAFIYKPVACHSYNVIQAGKKRVRIASTDTMMSLYLAMIYTDKPYYDVPRILCMCKQLHDIQQRNRLNQSGLLRRFGMTCYGKQETLDDIKAAKAAKYQELKRNNPEYEEWFLKYSPMEYFEHTYNAKKHKLTVKRSPNAKKTPANNHSNNTSQTPVKTPIRTPVKSPTSQSHTSKSPIRVKKTRKTKKKSKTLINKFFKIIT</sequence>
<evidence type="ECO:0000256" key="3">
    <source>
        <dbReference type="ARBA" id="ARBA00022679"/>
    </source>
</evidence>
<dbReference type="EMBL" id="MN740102">
    <property type="protein sequence ID" value="QHT87850.1"/>
    <property type="molecule type" value="Genomic_DNA"/>
</dbReference>
<evidence type="ECO:0000256" key="1">
    <source>
        <dbReference type="ARBA" id="ARBA00004328"/>
    </source>
</evidence>
<keyword evidence="7" id="KW-0804">Transcription</keyword>
<name>A0A6C0I5I8_9ZZZZ</name>
<dbReference type="GO" id="GO:0005524">
    <property type="term" value="F:ATP binding"/>
    <property type="evidence" value="ECO:0007669"/>
    <property type="project" value="UniProtKB-KW"/>
</dbReference>